<dbReference type="KEGG" id="max:MMALV_14930"/>
<dbReference type="Proteomes" id="UP000012672">
    <property type="component" value="Chromosome"/>
</dbReference>
<gene>
    <name evidence="1" type="ORF">MMALV_14930</name>
</gene>
<keyword evidence="2" id="KW-1185">Reference proteome</keyword>
<dbReference type="InParanoid" id="M9SD43"/>
<evidence type="ECO:0000313" key="1">
    <source>
        <dbReference type="EMBL" id="AGI86216.1"/>
    </source>
</evidence>
<organism evidence="1 2">
    <name type="scientific">Methanomethylophilus alvi (strain Mx1201)</name>
    <dbReference type="NCBI Taxonomy" id="1236689"/>
    <lineage>
        <taxon>Archaea</taxon>
        <taxon>Methanobacteriati</taxon>
        <taxon>Thermoplasmatota</taxon>
        <taxon>Thermoplasmata</taxon>
        <taxon>Methanomassiliicoccales</taxon>
        <taxon>Methanomethylophilaceae</taxon>
        <taxon>Methanomethylophilus</taxon>
    </lineage>
</organism>
<evidence type="ECO:0000313" key="2">
    <source>
        <dbReference type="Proteomes" id="UP000012672"/>
    </source>
</evidence>
<name>M9SD43_METAX</name>
<dbReference type="STRING" id="1236689.MMALV_14930"/>
<reference evidence="1 2" key="1">
    <citation type="journal article" date="2012" name="J. Bacteriol.">
        <title>Genome sequence of 'Candidatus Methanomethylophilus alvus' Mx1201, a methanogenic archaeon from the human gut belonging to a seventh order of methanogens.</title>
        <authorList>
            <person name="Borrel G."/>
            <person name="Harris H.M."/>
            <person name="Tottey W."/>
            <person name="Mihajlovski A."/>
            <person name="Parisot N."/>
            <person name="Peyretaillade E."/>
            <person name="Peyret P."/>
            <person name="Gribaldo S."/>
            <person name="O'Toole P.W."/>
            <person name="Brugere J.F."/>
        </authorList>
    </citation>
    <scope>NUCLEOTIDE SEQUENCE [LARGE SCALE GENOMIC DNA]</scope>
    <source>
        <strain evidence="1 2">Mx1201</strain>
    </source>
</reference>
<protein>
    <submittedName>
        <fullName evidence="1">Uncharacterized protein</fullName>
    </submittedName>
</protein>
<dbReference type="HOGENOM" id="CLU_2839190_0_0_2"/>
<sequence>MRNVGIEIEPAVVKKNLRYAYGPDAGGCGLSIFVGIGRCLSKGIAVSGSLNAIYGGSPVSVVYVC</sequence>
<dbReference type="AlphaFoldDB" id="M9SD43"/>
<accession>M9SD43</accession>
<dbReference type="EMBL" id="CP004049">
    <property type="protein sequence ID" value="AGI86216.1"/>
    <property type="molecule type" value="Genomic_DNA"/>
</dbReference>
<proteinExistence type="predicted"/>